<dbReference type="OrthoDB" id="2365211at2759"/>
<reference evidence="1" key="1">
    <citation type="submission" date="2021-06" db="EMBL/GenBank/DDBJ databases">
        <authorList>
            <person name="Kallberg Y."/>
            <person name="Tangrot J."/>
            <person name="Rosling A."/>
        </authorList>
    </citation>
    <scope>NUCLEOTIDE SEQUENCE</scope>
    <source>
        <strain evidence="1">CL551</strain>
    </source>
</reference>
<organism evidence="1 2">
    <name type="scientific">Acaulospora morrowiae</name>
    <dbReference type="NCBI Taxonomy" id="94023"/>
    <lineage>
        <taxon>Eukaryota</taxon>
        <taxon>Fungi</taxon>
        <taxon>Fungi incertae sedis</taxon>
        <taxon>Mucoromycota</taxon>
        <taxon>Glomeromycotina</taxon>
        <taxon>Glomeromycetes</taxon>
        <taxon>Diversisporales</taxon>
        <taxon>Acaulosporaceae</taxon>
        <taxon>Acaulospora</taxon>
    </lineage>
</organism>
<keyword evidence="2" id="KW-1185">Reference proteome</keyword>
<name>A0A9N9HUF6_9GLOM</name>
<dbReference type="SUPFAM" id="SSF52047">
    <property type="entry name" value="RNI-like"/>
    <property type="match status" value="1"/>
</dbReference>
<protein>
    <submittedName>
        <fullName evidence="1">7481_t:CDS:1</fullName>
    </submittedName>
</protein>
<dbReference type="InterPro" id="IPR032675">
    <property type="entry name" value="LRR_dom_sf"/>
</dbReference>
<dbReference type="EMBL" id="CAJVPV010018311">
    <property type="protein sequence ID" value="CAG8706517.1"/>
    <property type="molecule type" value="Genomic_DNA"/>
</dbReference>
<proteinExistence type="predicted"/>
<feature type="non-terminal residue" evidence="1">
    <location>
        <position position="1"/>
    </location>
</feature>
<dbReference type="Gene3D" id="3.80.10.10">
    <property type="entry name" value="Ribonuclease Inhibitor"/>
    <property type="match status" value="1"/>
</dbReference>
<sequence>PYEIKMALSLSPECLQYILAHLEGDSKTLHSCLLVSRFWCHNAVNILWSRPWSYSISQNSATKLIQTYVTCLPDETKIILFKNGINYQIVSTPHTFDYASFLRALDYDYMCWSISQWLNSCWFYRVLNYGEEIKSDAEDRTDRYGLISSDVEDNGEFCDESEEENERKTGLVARELCKLFMKRCRTFHVLLLESKAIQSDFPFLPPCTNSRNYLTNLRQLICLGDLKSELLIAISRICKDLRRICIGFPPNVQWKFHYETDARSLATLIEKQNRLQSFCLYGYKRFVSIIIDALKHQSNSLTSLELIDTDFQDEEDYRSLSALSACQNLESIKILNCFISPSDQLFSLASFSRLEEFEFRNEWNPLYPLPQNEFWEALFQNTRHSLRKMSFWWLRSDPKDGYQIIESIAKHCSHIHFLHLPVLWMHEVFLLFNYCTQLKIFSFSGDDFDANETLIQMSMIVPATLKSLTIKDGNYGGWTFTEKSLQYFLDNSCASLEVVDLTECACMTNQHYEAISRRGITTCL</sequence>
<evidence type="ECO:0000313" key="2">
    <source>
        <dbReference type="Proteomes" id="UP000789342"/>
    </source>
</evidence>
<gene>
    <name evidence="1" type="ORF">AMORRO_LOCUS12444</name>
</gene>
<evidence type="ECO:0000313" key="1">
    <source>
        <dbReference type="EMBL" id="CAG8706517.1"/>
    </source>
</evidence>
<dbReference type="InterPro" id="IPR036047">
    <property type="entry name" value="F-box-like_dom_sf"/>
</dbReference>
<accession>A0A9N9HUF6</accession>
<dbReference type="SUPFAM" id="SSF81383">
    <property type="entry name" value="F-box domain"/>
    <property type="match status" value="1"/>
</dbReference>
<dbReference type="Proteomes" id="UP000789342">
    <property type="component" value="Unassembled WGS sequence"/>
</dbReference>
<dbReference type="AlphaFoldDB" id="A0A9N9HUF6"/>
<comment type="caution">
    <text evidence="1">The sequence shown here is derived from an EMBL/GenBank/DDBJ whole genome shotgun (WGS) entry which is preliminary data.</text>
</comment>